<dbReference type="GO" id="GO:0005743">
    <property type="term" value="C:mitochondrial inner membrane"/>
    <property type="evidence" value="ECO:0007669"/>
    <property type="project" value="UniProtKB-SubCell"/>
</dbReference>
<dbReference type="NCBIfam" id="NF003465">
    <property type="entry name" value="PRK05089.1"/>
    <property type="match status" value="1"/>
</dbReference>
<evidence type="ECO:0000313" key="9">
    <source>
        <dbReference type="Proteomes" id="UP000046393"/>
    </source>
</evidence>
<dbReference type="InterPro" id="IPR023471">
    <property type="entry name" value="CtaG/Cox11_dom_sf"/>
</dbReference>
<evidence type="ECO:0000256" key="5">
    <source>
        <dbReference type="ARBA" id="ARBA00023136"/>
    </source>
</evidence>
<keyword evidence="4 8" id="KW-1133">Transmembrane helix</keyword>
<evidence type="ECO:0000256" key="6">
    <source>
        <dbReference type="ARBA" id="ARBA00063165"/>
    </source>
</evidence>
<comment type="subunit">
    <text evidence="6">Interacts with CNNM4/ACDP4. Interacts with RANBP2.</text>
</comment>
<dbReference type="GO" id="GO:0005507">
    <property type="term" value="F:copper ion binding"/>
    <property type="evidence" value="ECO:0007669"/>
    <property type="project" value="InterPro"/>
</dbReference>
<keyword evidence="9" id="KW-1185">Reference proteome</keyword>
<comment type="subcellular location">
    <subcellularLocation>
        <location evidence="2">Mitochondrion inner membrane</location>
        <topology evidence="2">Single-pass membrane protein</topology>
        <orientation evidence="2">Intermembrane side</orientation>
    </subcellularLocation>
</comment>
<reference evidence="10" key="1">
    <citation type="submission" date="2017-02" db="UniProtKB">
        <authorList>
            <consortium name="WormBaseParasite"/>
        </authorList>
    </citation>
    <scope>IDENTIFICATION</scope>
</reference>
<dbReference type="Gene3D" id="2.60.370.10">
    <property type="entry name" value="Ctag/Cox11"/>
    <property type="match status" value="1"/>
</dbReference>
<dbReference type="PANTHER" id="PTHR21320">
    <property type="entry name" value="CYTOCHROME C OXIDASE ASSEMBLY PROTEIN COX11-RELATED"/>
    <property type="match status" value="1"/>
</dbReference>
<comment type="function">
    <text evidence="1">Exerts its effect at some terminal stage of cytochrome c oxidase synthesis, probably by being involved in the insertion of the copper B into subunit I.</text>
</comment>
<evidence type="ECO:0000256" key="7">
    <source>
        <dbReference type="ARBA" id="ARBA00068998"/>
    </source>
</evidence>
<accession>A0A0N5AKM9</accession>
<dbReference type="Pfam" id="PF04442">
    <property type="entry name" value="CtaG_Cox11"/>
    <property type="match status" value="1"/>
</dbReference>
<evidence type="ECO:0000313" key="10">
    <source>
        <dbReference type="WBParaSite" id="SMUV_0000505801-mRNA-1"/>
    </source>
</evidence>
<dbReference type="InterPro" id="IPR007533">
    <property type="entry name" value="Cyt_c_oxidase_assmbl_CtaG"/>
</dbReference>
<feature type="transmembrane region" description="Helical" evidence="8">
    <location>
        <begin position="44"/>
        <end position="66"/>
    </location>
</feature>
<sequence length="255" mass="29380">MISKLLVHGLSNYQAVNSVRQKLGILSVRLISGSSRRKFSKHNMLFYTLSIGIGTVGLSFAFVPAYRIFCEKAAYAGTTQVSKKSESISKMKKVEDQLIRVVFDSNVPPSMQWEFKPQQREMYVHPGETALAFYEAYNGTDRPIIGISSYNLYPFQAAFYFTKIQCFCFEEQILYPKERVDLPVFFYIDPEYVNDPQLENMNTVMLSYTFYESKDDLVLPNPFEPKDNKLDESNVERGIRIQKIDAGNLEDKTKK</sequence>
<dbReference type="SUPFAM" id="SSF110111">
    <property type="entry name" value="Ctag/Cox11"/>
    <property type="match status" value="1"/>
</dbReference>
<dbReference type="PANTHER" id="PTHR21320:SF3">
    <property type="entry name" value="CYTOCHROME C OXIDASE ASSEMBLY PROTEIN COX11, MITOCHONDRIAL-RELATED"/>
    <property type="match status" value="1"/>
</dbReference>
<keyword evidence="5 8" id="KW-0472">Membrane</keyword>
<organism evidence="9 10">
    <name type="scientific">Syphacia muris</name>
    <dbReference type="NCBI Taxonomy" id="451379"/>
    <lineage>
        <taxon>Eukaryota</taxon>
        <taxon>Metazoa</taxon>
        <taxon>Ecdysozoa</taxon>
        <taxon>Nematoda</taxon>
        <taxon>Chromadorea</taxon>
        <taxon>Rhabditida</taxon>
        <taxon>Spirurina</taxon>
        <taxon>Oxyuridomorpha</taxon>
        <taxon>Oxyuroidea</taxon>
        <taxon>Oxyuridae</taxon>
        <taxon>Syphacia</taxon>
    </lineage>
</organism>
<dbReference type="Proteomes" id="UP000046393">
    <property type="component" value="Unplaced"/>
</dbReference>
<evidence type="ECO:0000256" key="4">
    <source>
        <dbReference type="ARBA" id="ARBA00022989"/>
    </source>
</evidence>
<dbReference type="FunFam" id="2.60.370.10:FF:000001">
    <property type="entry name" value="COX11 cytochrome c oxidase assembly homolog"/>
    <property type="match status" value="1"/>
</dbReference>
<evidence type="ECO:0000256" key="3">
    <source>
        <dbReference type="ARBA" id="ARBA00022692"/>
    </source>
</evidence>
<proteinExistence type="inferred from homology"/>
<dbReference type="WBParaSite" id="SMUV_0000505801-mRNA-1">
    <property type="protein sequence ID" value="SMUV_0000505801-mRNA-1"/>
    <property type="gene ID" value="SMUV_0000505801"/>
</dbReference>
<dbReference type="HAMAP" id="MF_00155">
    <property type="entry name" value="CtaG"/>
    <property type="match status" value="1"/>
</dbReference>
<evidence type="ECO:0000256" key="1">
    <source>
        <dbReference type="ARBA" id="ARBA00004007"/>
    </source>
</evidence>
<evidence type="ECO:0000256" key="8">
    <source>
        <dbReference type="SAM" id="Phobius"/>
    </source>
</evidence>
<name>A0A0N5AKM9_9BILA</name>
<keyword evidence="3 8" id="KW-0812">Transmembrane</keyword>
<evidence type="ECO:0000256" key="2">
    <source>
        <dbReference type="ARBA" id="ARBA00004243"/>
    </source>
</evidence>
<dbReference type="STRING" id="451379.A0A0N5AKM9"/>
<dbReference type="AlphaFoldDB" id="A0A0N5AKM9"/>
<protein>
    <recommendedName>
        <fullName evidence="7">Cytochrome c oxidase assembly protein COX11, mitochondrial</fullName>
    </recommendedName>
</protein>